<organism evidence="2 3">
    <name type="scientific">Aspergillus pseudoustus</name>
    <dbReference type="NCBI Taxonomy" id="1810923"/>
    <lineage>
        <taxon>Eukaryota</taxon>
        <taxon>Fungi</taxon>
        <taxon>Dikarya</taxon>
        <taxon>Ascomycota</taxon>
        <taxon>Pezizomycotina</taxon>
        <taxon>Eurotiomycetes</taxon>
        <taxon>Eurotiomycetidae</taxon>
        <taxon>Eurotiales</taxon>
        <taxon>Aspergillaceae</taxon>
        <taxon>Aspergillus</taxon>
        <taxon>Aspergillus subgen. Nidulantes</taxon>
    </lineage>
</organism>
<evidence type="ECO:0000256" key="1">
    <source>
        <dbReference type="SAM" id="MobiDB-lite"/>
    </source>
</evidence>
<feature type="region of interest" description="Disordered" evidence="1">
    <location>
        <begin position="1"/>
        <end position="39"/>
    </location>
</feature>
<evidence type="ECO:0000313" key="2">
    <source>
        <dbReference type="EMBL" id="KAL2850192.1"/>
    </source>
</evidence>
<gene>
    <name evidence="2" type="ORF">BJY01DRAFT_245659</name>
</gene>
<name>A0ABR4KD29_9EURO</name>
<sequence>MTTLTLHCPSRFRQRSANPDPLPQFPLATAQSQQQQPTTAKPLLTGTWYITRSSSAFWRTKYGVSITFASDRSDTANNDDEDSAAVYNTQTVYQTAVQSSGGDNVKTVLGTDRRVLGSVSTAGSSGTGGVVMEWRGSRWLRFVSTRWEILRFRSGEGQQAEDEEQEEKEEEADEWMVVYAEKSIFTPAGISVYCRSRQLGDRADEEIRDALARMAAENGDNSSDELGFLVRELAVIGLWNTAPVRTWFVRDNKPASVRDMGIRVIFGIPHDRFLWYSHQNPRGEIRPIVAKRMRGHAESLDTQRVQRVESCRLSKKTVHQWQVVELCRKLLGGSLGLLDLSAQGGDVLGCMQRL</sequence>
<dbReference type="Proteomes" id="UP001610446">
    <property type="component" value="Unassembled WGS sequence"/>
</dbReference>
<evidence type="ECO:0000313" key="3">
    <source>
        <dbReference type="Proteomes" id="UP001610446"/>
    </source>
</evidence>
<dbReference type="EMBL" id="JBFXLU010000039">
    <property type="protein sequence ID" value="KAL2850192.1"/>
    <property type="molecule type" value="Genomic_DNA"/>
</dbReference>
<comment type="caution">
    <text evidence="2">The sequence shown here is derived from an EMBL/GenBank/DDBJ whole genome shotgun (WGS) entry which is preliminary data.</text>
</comment>
<proteinExistence type="predicted"/>
<feature type="compositionally biased region" description="Low complexity" evidence="1">
    <location>
        <begin position="25"/>
        <end position="39"/>
    </location>
</feature>
<reference evidence="2 3" key="1">
    <citation type="submission" date="2024-07" db="EMBL/GenBank/DDBJ databases">
        <title>Section-level genome sequencing and comparative genomics of Aspergillus sections Usti and Cavernicolus.</title>
        <authorList>
            <consortium name="Lawrence Berkeley National Laboratory"/>
            <person name="Nybo J.L."/>
            <person name="Vesth T.C."/>
            <person name="Theobald S."/>
            <person name="Frisvad J.C."/>
            <person name="Larsen T.O."/>
            <person name="Kjaerboelling I."/>
            <person name="Rothschild-Mancinelli K."/>
            <person name="Lyhne E.K."/>
            <person name="Kogle M.E."/>
            <person name="Barry K."/>
            <person name="Clum A."/>
            <person name="Na H."/>
            <person name="Ledsgaard L."/>
            <person name="Lin J."/>
            <person name="Lipzen A."/>
            <person name="Kuo A."/>
            <person name="Riley R."/>
            <person name="Mondo S."/>
            <person name="Labutti K."/>
            <person name="Haridas S."/>
            <person name="Pangalinan J."/>
            <person name="Salamov A.A."/>
            <person name="Simmons B.A."/>
            <person name="Magnuson J.K."/>
            <person name="Chen J."/>
            <person name="Drula E."/>
            <person name="Henrissat B."/>
            <person name="Wiebenga A."/>
            <person name="Lubbers R.J."/>
            <person name="Gomes A.C."/>
            <person name="Makela M.R."/>
            <person name="Stajich J."/>
            <person name="Grigoriev I.V."/>
            <person name="Mortensen U.H."/>
            <person name="De Vries R.P."/>
            <person name="Baker S.E."/>
            <person name="Andersen M.R."/>
        </authorList>
    </citation>
    <scope>NUCLEOTIDE SEQUENCE [LARGE SCALE GENOMIC DNA]</scope>
    <source>
        <strain evidence="2 3">CBS 123904</strain>
    </source>
</reference>
<accession>A0ABR4KD29</accession>
<evidence type="ECO:0008006" key="4">
    <source>
        <dbReference type="Google" id="ProtNLM"/>
    </source>
</evidence>
<protein>
    <recommendedName>
        <fullName evidence="4">Lipocalin-like domain-containing protein</fullName>
    </recommendedName>
</protein>
<keyword evidence="3" id="KW-1185">Reference proteome</keyword>